<feature type="region of interest" description="Disordered" evidence="1">
    <location>
        <begin position="43"/>
        <end position="70"/>
    </location>
</feature>
<evidence type="ECO:0000313" key="3">
    <source>
        <dbReference type="Proteomes" id="UP001292094"/>
    </source>
</evidence>
<dbReference type="PANTHER" id="PTHR10773:SF19">
    <property type="match status" value="1"/>
</dbReference>
<proteinExistence type="predicted"/>
<keyword evidence="3" id="KW-1185">Reference proteome</keyword>
<protein>
    <submittedName>
        <fullName evidence="2">Uncharacterized protein</fullName>
    </submittedName>
</protein>
<organism evidence="2 3">
    <name type="scientific">Petrolisthes manimaculis</name>
    <dbReference type="NCBI Taxonomy" id="1843537"/>
    <lineage>
        <taxon>Eukaryota</taxon>
        <taxon>Metazoa</taxon>
        <taxon>Ecdysozoa</taxon>
        <taxon>Arthropoda</taxon>
        <taxon>Crustacea</taxon>
        <taxon>Multicrustacea</taxon>
        <taxon>Malacostraca</taxon>
        <taxon>Eumalacostraca</taxon>
        <taxon>Eucarida</taxon>
        <taxon>Decapoda</taxon>
        <taxon>Pleocyemata</taxon>
        <taxon>Anomura</taxon>
        <taxon>Galatheoidea</taxon>
        <taxon>Porcellanidae</taxon>
        <taxon>Petrolisthes</taxon>
    </lineage>
</organism>
<evidence type="ECO:0000313" key="2">
    <source>
        <dbReference type="EMBL" id="KAK4301995.1"/>
    </source>
</evidence>
<comment type="caution">
    <text evidence="2">The sequence shown here is derived from an EMBL/GenBank/DDBJ whole genome shotgun (WGS) entry which is preliminary data.</text>
</comment>
<dbReference type="Proteomes" id="UP001292094">
    <property type="component" value="Unassembled WGS sequence"/>
</dbReference>
<dbReference type="PANTHER" id="PTHR10773">
    <property type="entry name" value="DNA-DIRECTED RNA POLYMERASES I, II, AND III SUBUNIT RPABC2"/>
    <property type="match status" value="1"/>
</dbReference>
<name>A0AAE1P4K1_9EUCA</name>
<dbReference type="AlphaFoldDB" id="A0AAE1P4K1"/>
<sequence length="110" mass="13010">MTQEDRQRITIPCQKVSKLLVCKTMFLNTLSISEKTVRTALKKMPSGTVKTEKRGGRQDHLQEEHKQRRAKIKAHIDRFPRIESHYCILKFTRDYLHRSEPEENALDVFD</sequence>
<dbReference type="EMBL" id="JAWZYT010002797">
    <property type="protein sequence ID" value="KAK4301995.1"/>
    <property type="molecule type" value="Genomic_DNA"/>
</dbReference>
<reference evidence="2" key="1">
    <citation type="submission" date="2023-11" db="EMBL/GenBank/DDBJ databases">
        <title>Genome assemblies of two species of porcelain crab, Petrolisthes cinctipes and Petrolisthes manimaculis (Anomura: Porcellanidae).</title>
        <authorList>
            <person name="Angst P."/>
        </authorList>
    </citation>
    <scope>NUCLEOTIDE SEQUENCE</scope>
    <source>
        <strain evidence="2">PB745_02</strain>
        <tissue evidence="2">Gill</tissue>
    </source>
</reference>
<gene>
    <name evidence="2" type="ORF">Pmani_025895</name>
</gene>
<evidence type="ECO:0000256" key="1">
    <source>
        <dbReference type="SAM" id="MobiDB-lite"/>
    </source>
</evidence>
<feature type="compositionally biased region" description="Basic and acidic residues" evidence="1">
    <location>
        <begin position="50"/>
        <end position="66"/>
    </location>
</feature>
<accession>A0AAE1P4K1</accession>